<dbReference type="InParanoid" id="A0A803TRY9"/>
<evidence type="ECO:0000256" key="9">
    <source>
        <dbReference type="SAM" id="MobiDB-lite"/>
    </source>
</evidence>
<dbReference type="PRINTS" id="PR00838">
    <property type="entry name" value="V5ALLERGEN"/>
</dbReference>
<evidence type="ECO:0000259" key="11">
    <source>
        <dbReference type="SMART" id="SM00198"/>
    </source>
</evidence>
<dbReference type="Ensembl" id="ENSACAT00000053390.1">
    <property type="protein sequence ID" value="ENSACAP00000037979.1"/>
    <property type="gene ID" value="ENSACAG00000007749.3"/>
</dbReference>
<sequence length="345" mass="39172">MAFMLLFGLWIVLGLFSSSYAYHPASLPDIEDEHFIQDCVEQHNNFRSKVNPLASNMRMMTWDSALAKTAKAWAKKCHFGHNIYLETPRKVHPTFTPVGENIWTGSFSLFSVGKALRDWYNEVNDYTFESNSCTKVCGHYTQIVWATSYKVGCAVQFCQRVTNTGITNGAHFVCNYGPAGNYPTKPYKSGRPCSDCMGEKCIQNLCENPERDQLRSMCYLLLLGMHSLFFRIAIIFLRLRHVCILGYFSWSPDWDITKSSPKASSHPFFPYPTKPPQKPPHHSPLHPTKPQQKPPHSSPSYSTPSHSACDSSCIAVLVLRISSLLITFGTVVLLSKRYPQMFIYE</sequence>
<dbReference type="InterPro" id="IPR001283">
    <property type="entry name" value="CRISP-related"/>
</dbReference>
<reference evidence="12 13" key="1">
    <citation type="submission" date="2009-12" db="EMBL/GenBank/DDBJ databases">
        <title>The Genome Sequence of Anolis carolinensis (Green Anole Lizard).</title>
        <authorList>
            <consortium name="The Genome Sequencing Platform"/>
            <person name="Di Palma F."/>
            <person name="Alfoldi J."/>
            <person name="Heiman D."/>
            <person name="Young S."/>
            <person name="Grabherr M."/>
            <person name="Johnson J."/>
            <person name="Lander E.S."/>
            <person name="Lindblad-Toh K."/>
        </authorList>
    </citation>
    <scope>NUCLEOTIDE SEQUENCE [LARGE SCALE GENOMIC DNA]</scope>
    <source>
        <strain evidence="12 13">JBL SC #1</strain>
    </source>
</reference>
<feature type="domain" description="SCP" evidence="11">
    <location>
        <begin position="34"/>
        <end position="184"/>
    </location>
</feature>
<evidence type="ECO:0000256" key="8">
    <source>
        <dbReference type="ARBA" id="ARBA00023157"/>
    </source>
</evidence>
<evidence type="ECO:0000256" key="4">
    <source>
        <dbReference type="ARBA" id="ARBA00022729"/>
    </source>
</evidence>
<keyword evidence="3" id="KW-0800">Toxin</keyword>
<dbReference type="InterPro" id="IPR018244">
    <property type="entry name" value="Allrgn_V5/Tpx1_CS"/>
</dbReference>
<name>A0A803TRY9_ANOCA</name>
<protein>
    <recommendedName>
        <fullName evidence="11">SCP domain-containing protein</fullName>
    </recommendedName>
</protein>
<dbReference type="AlphaFoldDB" id="A0A803TRY9"/>
<reference evidence="12" key="3">
    <citation type="submission" date="2025-09" db="UniProtKB">
        <authorList>
            <consortium name="Ensembl"/>
        </authorList>
    </citation>
    <scope>IDENTIFICATION</scope>
</reference>
<dbReference type="PANTHER" id="PTHR10334">
    <property type="entry name" value="CYSTEINE-RICH SECRETORY PROTEIN-RELATED"/>
    <property type="match status" value="1"/>
</dbReference>
<dbReference type="InterPro" id="IPR002413">
    <property type="entry name" value="V5_allergen-like"/>
</dbReference>
<proteinExistence type="inferred from homology"/>
<dbReference type="GO" id="GO:0005246">
    <property type="term" value="F:calcium channel regulator activity"/>
    <property type="evidence" value="ECO:0007669"/>
    <property type="project" value="UniProtKB-KW"/>
</dbReference>
<feature type="compositionally biased region" description="Pro residues" evidence="9">
    <location>
        <begin position="269"/>
        <end position="278"/>
    </location>
</feature>
<evidence type="ECO:0000256" key="10">
    <source>
        <dbReference type="SAM" id="SignalP"/>
    </source>
</evidence>
<keyword evidence="4 10" id="KW-0732">Signal</keyword>
<evidence type="ECO:0000256" key="7">
    <source>
        <dbReference type="ARBA" id="ARBA00023136"/>
    </source>
</evidence>
<keyword evidence="7" id="KW-0472">Membrane</keyword>
<evidence type="ECO:0000313" key="12">
    <source>
        <dbReference type="Ensembl" id="ENSACAP00000037979.1"/>
    </source>
</evidence>
<feature type="chain" id="PRO_5032808453" description="SCP domain-containing protein" evidence="10">
    <location>
        <begin position="22"/>
        <end position="345"/>
    </location>
</feature>
<keyword evidence="3" id="KW-0528">Neurotoxin</keyword>
<accession>A0A803TRY9</accession>
<evidence type="ECO:0000256" key="2">
    <source>
        <dbReference type="ARBA" id="ARBA00009923"/>
    </source>
</evidence>
<dbReference type="GO" id="GO:0005615">
    <property type="term" value="C:extracellular space"/>
    <property type="evidence" value="ECO:0000318"/>
    <property type="project" value="GO_Central"/>
</dbReference>
<dbReference type="FunFam" id="3.40.33.10:FF:000008">
    <property type="entry name" value="GLI pathogenesis-related 1 (Glioma)"/>
    <property type="match status" value="1"/>
</dbReference>
<dbReference type="SUPFAM" id="SSF55797">
    <property type="entry name" value="PR-1-like"/>
    <property type="match status" value="1"/>
</dbReference>
<organism evidence="12 13">
    <name type="scientific">Anolis carolinensis</name>
    <name type="common">Green anole</name>
    <name type="synonym">American chameleon</name>
    <dbReference type="NCBI Taxonomy" id="28377"/>
    <lineage>
        <taxon>Eukaryota</taxon>
        <taxon>Metazoa</taxon>
        <taxon>Chordata</taxon>
        <taxon>Craniata</taxon>
        <taxon>Vertebrata</taxon>
        <taxon>Euteleostomi</taxon>
        <taxon>Lepidosauria</taxon>
        <taxon>Squamata</taxon>
        <taxon>Bifurcata</taxon>
        <taxon>Unidentata</taxon>
        <taxon>Episquamata</taxon>
        <taxon>Toxicofera</taxon>
        <taxon>Iguania</taxon>
        <taxon>Dactyloidae</taxon>
        <taxon>Anolis</taxon>
    </lineage>
</organism>
<dbReference type="Bgee" id="ENSACAG00000007749">
    <property type="expression patterns" value="Expressed in adrenal gland"/>
</dbReference>
<keyword evidence="13" id="KW-1185">Reference proteome</keyword>
<feature type="signal peptide" evidence="10">
    <location>
        <begin position="1"/>
        <end position="21"/>
    </location>
</feature>
<dbReference type="GO" id="GO:0016020">
    <property type="term" value="C:membrane"/>
    <property type="evidence" value="ECO:0007669"/>
    <property type="project" value="UniProtKB-SubCell"/>
</dbReference>
<dbReference type="Proteomes" id="UP000001646">
    <property type="component" value="Chromosome 5"/>
</dbReference>
<dbReference type="PRINTS" id="PR00837">
    <property type="entry name" value="V5TPXLIKE"/>
</dbReference>
<evidence type="ECO:0000256" key="3">
    <source>
        <dbReference type="ARBA" id="ARBA00022699"/>
    </source>
</evidence>
<dbReference type="Pfam" id="PF00188">
    <property type="entry name" value="CAP"/>
    <property type="match status" value="1"/>
</dbReference>
<dbReference type="GeneTree" id="ENSGT00940000165853"/>
<dbReference type="InterPro" id="IPR014044">
    <property type="entry name" value="CAP_dom"/>
</dbReference>
<feature type="region of interest" description="Disordered" evidence="9">
    <location>
        <begin position="267"/>
        <end position="304"/>
    </location>
</feature>
<dbReference type="InterPro" id="IPR035940">
    <property type="entry name" value="CAP_sf"/>
</dbReference>
<dbReference type="PROSITE" id="PS01010">
    <property type="entry name" value="CRISP_2"/>
    <property type="match status" value="1"/>
</dbReference>
<dbReference type="SMART" id="SM00198">
    <property type="entry name" value="SCP"/>
    <property type="match status" value="1"/>
</dbReference>
<keyword evidence="5" id="KW-0108">Calcium channel impairing toxin</keyword>
<comment type="similarity">
    <text evidence="2">Belongs to the CRISP family.</text>
</comment>
<comment type="subcellular location">
    <subcellularLocation>
        <location evidence="1">Membrane</location>
    </subcellularLocation>
</comment>
<dbReference type="PROSITE" id="PS01009">
    <property type="entry name" value="CRISP_1"/>
    <property type="match status" value="1"/>
</dbReference>
<dbReference type="Gene3D" id="3.40.33.10">
    <property type="entry name" value="CAP"/>
    <property type="match status" value="1"/>
</dbReference>
<evidence type="ECO:0000313" key="13">
    <source>
        <dbReference type="Proteomes" id="UP000001646"/>
    </source>
</evidence>
<keyword evidence="8" id="KW-1015">Disulfide bond</keyword>
<keyword evidence="6" id="KW-0872">Ion channel impairing toxin</keyword>
<reference evidence="12" key="2">
    <citation type="submission" date="2025-08" db="UniProtKB">
        <authorList>
            <consortium name="Ensembl"/>
        </authorList>
    </citation>
    <scope>IDENTIFICATION</scope>
</reference>
<evidence type="ECO:0000256" key="6">
    <source>
        <dbReference type="ARBA" id="ARBA00022872"/>
    </source>
</evidence>
<evidence type="ECO:0000256" key="5">
    <source>
        <dbReference type="ARBA" id="ARBA00022831"/>
    </source>
</evidence>
<evidence type="ECO:0000256" key="1">
    <source>
        <dbReference type="ARBA" id="ARBA00004370"/>
    </source>
</evidence>